<dbReference type="EMBL" id="MU003821">
    <property type="protein sequence ID" value="KAF2718699.1"/>
    <property type="molecule type" value="Genomic_DNA"/>
</dbReference>
<reference evidence="1" key="1">
    <citation type="journal article" date="2020" name="Stud. Mycol.">
        <title>101 Dothideomycetes genomes: a test case for predicting lifestyles and emergence of pathogens.</title>
        <authorList>
            <person name="Haridas S."/>
            <person name="Albert R."/>
            <person name="Binder M."/>
            <person name="Bloem J."/>
            <person name="Labutti K."/>
            <person name="Salamov A."/>
            <person name="Andreopoulos B."/>
            <person name="Baker S."/>
            <person name="Barry K."/>
            <person name="Bills G."/>
            <person name="Bluhm B."/>
            <person name="Cannon C."/>
            <person name="Castanera R."/>
            <person name="Culley D."/>
            <person name="Daum C."/>
            <person name="Ezra D."/>
            <person name="Gonzalez J."/>
            <person name="Henrissat B."/>
            <person name="Kuo A."/>
            <person name="Liang C."/>
            <person name="Lipzen A."/>
            <person name="Lutzoni F."/>
            <person name="Magnuson J."/>
            <person name="Mondo S."/>
            <person name="Nolan M."/>
            <person name="Ohm R."/>
            <person name="Pangilinan J."/>
            <person name="Park H.-J."/>
            <person name="Ramirez L."/>
            <person name="Alfaro M."/>
            <person name="Sun H."/>
            <person name="Tritt A."/>
            <person name="Yoshinaga Y."/>
            <person name="Zwiers L.-H."/>
            <person name="Turgeon B."/>
            <person name="Goodwin S."/>
            <person name="Spatafora J."/>
            <person name="Crous P."/>
            <person name="Grigoriev I."/>
        </authorList>
    </citation>
    <scope>NUCLEOTIDE SEQUENCE</scope>
    <source>
        <strain evidence="1">CBS 116435</strain>
    </source>
</reference>
<name>A0A9P4Q5U2_9PEZI</name>
<comment type="caution">
    <text evidence="1">The sequence shown here is derived from an EMBL/GenBank/DDBJ whole genome shotgun (WGS) entry which is preliminary data.</text>
</comment>
<dbReference type="AlphaFoldDB" id="A0A9P4Q5U2"/>
<gene>
    <name evidence="1" type="ORF">K431DRAFT_296693</name>
</gene>
<organism evidence="1 2">
    <name type="scientific">Polychaeton citri CBS 116435</name>
    <dbReference type="NCBI Taxonomy" id="1314669"/>
    <lineage>
        <taxon>Eukaryota</taxon>
        <taxon>Fungi</taxon>
        <taxon>Dikarya</taxon>
        <taxon>Ascomycota</taxon>
        <taxon>Pezizomycotina</taxon>
        <taxon>Dothideomycetes</taxon>
        <taxon>Dothideomycetidae</taxon>
        <taxon>Capnodiales</taxon>
        <taxon>Capnodiaceae</taxon>
        <taxon>Polychaeton</taxon>
    </lineage>
</organism>
<sequence>MCWSTTANGCLRFARIEGLDRFTPPYPEHSWAPCLTAVILEIASCVWKIPTFSVMIPSCSEWCLYRLSRPKVFVMLAGYCSGDVSGKVTVVEPKLIGIRRVETGRSKIQPYVVSHGTCLTGASPQGGVMGNQSLLNHATDCGFHHACALAVEHASYRRSRAIPIAGIGDPSSY</sequence>
<keyword evidence="2" id="KW-1185">Reference proteome</keyword>
<dbReference type="Proteomes" id="UP000799441">
    <property type="component" value="Unassembled WGS sequence"/>
</dbReference>
<protein>
    <submittedName>
        <fullName evidence="1">Uncharacterized protein</fullName>
    </submittedName>
</protein>
<evidence type="ECO:0000313" key="1">
    <source>
        <dbReference type="EMBL" id="KAF2718699.1"/>
    </source>
</evidence>
<proteinExistence type="predicted"/>
<accession>A0A9P4Q5U2</accession>
<evidence type="ECO:0000313" key="2">
    <source>
        <dbReference type="Proteomes" id="UP000799441"/>
    </source>
</evidence>